<evidence type="ECO:0000313" key="2">
    <source>
        <dbReference type="Proteomes" id="UP000823775"/>
    </source>
</evidence>
<accession>A0ABS8UXT2</accession>
<organism evidence="1 2">
    <name type="scientific">Datura stramonium</name>
    <name type="common">Jimsonweed</name>
    <name type="synonym">Common thornapple</name>
    <dbReference type="NCBI Taxonomy" id="4076"/>
    <lineage>
        <taxon>Eukaryota</taxon>
        <taxon>Viridiplantae</taxon>
        <taxon>Streptophyta</taxon>
        <taxon>Embryophyta</taxon>
        <taxon>Tracheophyta</taxon>
        <taxon>Spermatophyta</taxon>
        <taxon>Magnoliopsida</taxon>
        <taxon>eudicotyledons</taxon>
        <taxon>Gunneridae</taxon>
        <taxon>Pentapetalae</taxon>
        <taxon>asterids</taxon>
        <taxon>lamiids</taxon>
        <taxon>Solanales</taxon>
        <taxon>Solanaceae</taxon>
        <taxon>Solanoideae</taxon>
        <taxon>Datureae</taxon>
        <taxon>Datura</taxon>
    </lineage>
</organism>
<gene>
    <name evidence="1" type="ORF">HAX54_023265</name>
</gene>
<evidence type="ECO:0000313" key="1">
    <source>
        <dbReference type="EMBL" id="MCD9639021.1"/>
    </source>
</evidence>
<feature type="non-terminal residue" evidence="1">
    <location>
        <position position="1"/>
    </location>
</feature>
<comment type="caution">
    <text evidence="1">The sequence shown here is derived from an EMBL/GenBank/DDBJ whole genome shotgun (WGS) entry which is preliminary data.</text>
</comment>
<protein>
    <submittedName>
        <fullName evidence="1">Uncharacterized protein</fullName>
    </submittedName>
</protein>
<sequence>IWSRGLMEERMARLPNDGPSIWYHGSNGLNKGYQFCDGLSCVASCSGSTAPMRWRT</sequence>
<dbReference type="Proteomes" id="UP000823775">
    <property type="component" value="Unassembled WGS sequence"/>
</dbReference>
<dbReference type="EMBL" id="JACEIK010002821">
    <property type="protein sequence ID" value="MCD9639021.1"/>
    <property type="molecule type" value="Genomic_DNA"/>
</dbReference>
<proteinExistence type="predicted"/>
<keyword evidence="2" id="KW-1185">Reference proteome</keyword>
<name>A0ABS8UXT2_DATST</name>
<reference evidence="1 2" key="1">
    <citation type="journal article" date="2021" name="BMC Genomics">
        <title>Datura genome reveals duplications of psychoactive alkaloid biosynthetic genes and high mutation rate following tissue culture.</title>
        <authorList>
            <person name="Rajewski A."/>
            <person name="Carter-House D."/>
            <person name="Stajich J."/>
            <person name="Litt A."/>
        </authorList>
    </citation>
    <scope>NUCLEOTIDE SEQUENCE [LARGE SCALE GENOMIC DNA]</scope>
    <source>
        <strain evidence="1">AR-01</strain>
    </source>
</reference>